<evidence type="ECO:0000256" key="1">
    <source>
        <dbReference type="SAM" id="Phobius"/>
    </source>
</evidence>
<sequence length="169" mass="18022">MNGIRIATLIAAVVGTGLVAGLFYAYAISVLPALRQTDDRVLLDVMQRINVVIINPWFLIAFIGSIGFTGLAAVLHLGSEYRAVLGWIAIGLALNVFAFAVTIALNVPLNNMLDAAGDVNSIADPAALRAEYESPWVRWNVLRAVLHTAAFTVLCGALFVAGIRHAEHG</sequence>
<keyword evidence="1" id="KW-0472">Membrane</keyword>
<keyword evidence="1" id="KW-1133">Transmembrane helix</keyword>
<feature type="transmembrane region" description="Helical" evidence="1">
    <location>
        <begin position="84"/>
        <end position="105"/>
    </location>
</feature>
<dbReference type="RefSeq" id="WP_378613947.1">
    <property type="nucleotide sequence ID" value="NZ_JBHSAX010000017.1"/>
</dbReference>
<dbReference type="EMBL" id="JBHSAX010000017">
    <property type="protein sequence ID" value="MFC3964173.1"/>
    <property type="molecule type" value="Genomic_DNA"/>
</dbReference>
<dbReference type="Pfam" id="PF08592">
    <property type="entry name" value="Anthrone_oxy"/>
    <property type="match status" value="1"/>
</dbReference>
<reference evidence="3" key="1">
    <citation type="journal article" date="2019" name="Int. J. Syst. Evol. Microbiol.">
        <title>The Global Catalogue of Microorganisms (GCM) 10K type strain sequencing project: providing services to taxonomists for standard genome sequencing and annotation.</title>
        <authorList>
            <consortium name="The Broad Institute Genomics Platform"/>
            <consortium name="The Broad Institute Genome Sequencing Center for Infectious Disease"/>
            <person name="Wu L."/>
            <person name="Ma J."/>
        </authorList>
    </citation>
    <scope>NUCLEOTIDE SEQUENCE [LARGE SCALE GENOMIC DNA]</scope>
    <source>
        <strain evidence="3">CGMCC 4.7330</strain>
    </source>
</reference>
<comment type="caution">
    <text evidence="2">The sequence shown here is derived from an EMBL/GenBank/DDBJ whole genome shotgun (WGS) entry which is preliminary data.</text>
</comment>
<name>A0ABV8DW72_9NOCA</name>
<evidence type="ECO:0000313" key="3">
    <source>
        <dbReference type="Proteomes" id="UP001595696"/>
    </source>
</evidence>
<keyword evidence="3" id="KW-1185">Reference proteome</keyword>
<dbReference type="InterPro" id="IPR013901">
    <property type="entry name" value="Anthrone_oxy"/>
</dbReference>
<feature type="transmembrane region" description="Helical" evidence="1">
    <location>
        <begin position="54"/>
        <end position="77"/>
    </location>
</feature>
<dbReference type="Proteomes" id="UP001595696">
    <property type="component" value="Unassembled WGS sequence"/>
</dbReference>
<organism evidence="2 3">
    <name type="scientific">Nocardia jiangsuensis</name>
    <dbReference type="NCBI Taxonomy" id="1691563"/>
    <lineage>
        <taxon>Bacteria</taxon>
        <taxon>Bacillati</taxon>
        <taxon>Actinomycetota</taxon>
        <taxon>Actinomycetes</taxon>
        <taxon>Mycobacteriales</taxon>
        <taxon>Nocardiaceae</taxon>
        <taxon>Nocardia</taxon>
    </lineage>
</organism>
<protein>
    <submittedName>
        <fullName evidence="2">DUF1772 domain-containing protein</fullName>
    </submittedName>
</protein>
<feature type="transmembrane region" description="Helical" evidence="1">
    <location>
        <begin position="7"/>
        <end position="34"/>
    </location>
</feature>
<accession>A0ABV8DW72</accession>
<proteinExistence type="predicted"/>
<evidence type="ECO:0000313" key="2">
    <source>
        <dbReference type="EMBL" id="MFC3964173.1"/>
    </source>
</evidence>
<keyword evidence="1" id="KW-0812">Transmembrane</keyword>
<gene>
    <name evidence="2" type="ORF">ACFO0B_19480</name>
</gene>
<feature type="transmembrane region" description="Helical" evidence="1">
    <location>
        <begin position="144"/>
        <end position="163"/>
    </location>
</feature>